<sequence length="253" mass="27123">MTREPASRVLVVLPTYNEAGSIRAIIDRVRAAVPEADLLVVDDASPDGTGAIVDELAAIDPAVGVLHRSGKQGLGSAYLAGFARARAAGYRYVVEIDADGSHDPAELPTMIALAEAQSADLVIGSRWVPGGSVVNWPWLRRAISRSGNRYAGRLLRSGIADITAGFRVYRVTALEGVDDAVVSSHGYCFQVETAWMLERAGKRILEHPIAFVERASGRSKMHAGIVAEALWRVTAWGVRDRLRGRAPVGASRS</sequence>
<dbReference type="Pfam" id="PF00535">
    <property type="entry name" value="Glycos_transf_2"/>
    <property type="match status" value="1"/>
</dbReference>
<gene>
    <name evidence="5" type="ORF">OVN18_12345</name>
</gene>
<organism evidence="5 6">
    <name type="scientific">Microcella daejeonensis</name>
    <dbReference type="NCBI Taxonomy" id="2994971"/>
    <lineage>
        <taxon>Bacteria</taxon>
        <taxon>Bacillati</taxon>
        <taxon>Actinomycetota</taxon>
        <taxon>Actinomycetes</taxon>
        <taxon>Micrococcales</taxon>
        <taxon>Microbacteriaceae</taxon>
        <taxon>Microcella</taxon>
    </lineage>
</organism>
<dbReference type="GO" id="GO:0004582">
    <property type="term" value="F:dolichyl-phosphate beta-D-mannosyltransferase activity"/>
    <property type="evidence" value="ECO:0007669"/>
    <property type="project" value="InterPro"/>
</dbReference>
<dbReference type="GO" id="GO:0009247">
    <property type="term" value="P:glycolipid biosynthetic process"/>
    <property type="evidence" value="ECO:0007669"/>
    <property type="project" value="TreeGrafter"/>
</dbReference>
<dbReference type="AlphaFoldDB" id="A0A9E8MKL1"/>
<proteinExistence type="inferred from homology"/>
<evidence type="ECO:0000256" key="2">
    <source>
        <dbReference type="ARBA" id="ARBA00022676"/>
    </source>
</evidence>
<evidence type="ECO:0000313" key="6">
    <source>
        <dbReference type="Proteomes" id="UP001164706"/>
    </source>
</evidence>
<dbReference type="SUPFAM" id="SSF53448">
    <property type="entry name" value="Nucleotide-diphospho-sugar transferases"/>
    <property type="match status" value="1"/>
</dbReference>
<dbReference type="EMBL" id="CP113089">
    <property type="protein sequence ID" value="WAB81310.1"/>
    <property type="molecule type" value="Genomic_DNA"/>
</dbReference>
<dbReference type="InterPro" id="IPR029044">
    <property type="entry name" value="Nucleotide-diphossugar_trans"/>
</dbReference>
<evidence type="ECO:0000256" key="1">
    <source>
        <dbReference type="ARBA" id="ARBA00006739"/>
    </source>
</evidence>
<protein>
    <submittedName>
        <fullName evidence="5">Polyprenol monophosphomannose synthase</fullName>
    </submittedName>
</protein>
<reference evidence="5" key="1">
    <citation type="submission" date="2022-11" db="EMBL/GenBank/DDBJ databases">
        <title>Description of Microcella daejonensis nov. sp, isolated from riverside soil.</title>
        <authorList>
            <person name="Molina K.M."/>
            <person name="Kim S.B."/>
        </authorList>
    </citation>
    <scope>NUCLEOTIDE SEQUENCE</scope>
    <source>
        <strain evidence="5">MMS21-STM12</strain>
    </source>
</reference>
<comment type="similarity">
    <text evidence="1">Belongs to the glycosyltransferase 2 family.</text>
</comment>
<dbReference type="PANTHER" id="PTHR43398">
    <property type="entry name" value="DOLICHOL-PHOSPHATE MANNOSYLTRANSFERASE SUBUNIT 1"/>
    <property type="match status" value="1"/>
</dbReference>
<feature type="domain" description="Glycosyltransferase 2-like" evidence="4">
    <location>
        <begin position="11"/>
        <end position="175"/>
    </location>
</feature>
<dbReference type="Proteomes" id="UP001164706">
    <property type="component" value="Chromosome"/>
</dbReference>
<evidence type="ECO:0000313" key="5">
    <source>
        <dbReference type="EMBL" id="WAB81310.1"/>
    </source>
</evidence>
<dbReference type="RefSeq" id="WP_267781060.1">
    <property type="nucleotide sequence ID" value="NZ_CP113089.1"/>
</dbReference>
<dbReference type="InterPro" id="IPR039528">
    <property type="entry name" value="DPM1-like"/>
</dbReference>
<dbReference type="Gene3D" id="3.90.550.10">
    <property type="entry name" value="Spore Coat Polysaccharide Biosynthesis Protein SpsA, Chain A"/>
    <property type="match status" value="1"/>
</dbReference>
<dbReference type="KEGG" id="mdb:OVN18_12345"/>
<dbReference type="GO" id="GO:0016020">
    <property type="term" value="C:membrane"/>
    <property type="evidence" value="ECO:0007669"/>
    <property type="project" value="GOC"/>
</dbReference>
<keyword evidence="2" id="KW-0328">Glycosyltransferase</keyword>
<dbReference type="InterPro" id="IPR001173">
    <property type="entry name" value="Glyco_trans_2-like"/>
</dbReference>
<evidence type="ECO:0000256" key="3">
    <source>
        <dbReference type="ARBA" id="ARBA00022679"/>
    </source>
</evidence>
<name>A0A9E8MKL1_9MICO</name>
<keyword evidence="3" id="KW-0808">Transferase</keyword>
<evidence type="ECO:0000259" key="4">
    <source>
        <dbReference type="Pfam" id="PF00535"/>
    </source>
</evidence>
<keyword evidence="6" id="KW-1185">Reference proteome</keyword>
<dbReference type="PANTHER" id="PTHR43398:SF1">
    <property type="entry name" value="DOLICHOL-PHOSPHATE MANNOSYLTRANSFERASE SUBUNIT 1"/>
    <property type="match status" value="1"/>
</dbReference>
<dbReference type="CDD" id="cd06442">
    <property type="entry name" value="DPM1_like"/>
    <property type="match status" value="1"/>
</dbReference>
<dbReference type="FunFam" id="3.90.550.10:FF:000122">
    <property type="entry name" value="Dolichol-phosphate mannosyltransferase subunit 1"/>
    <property type="match status" value="1"/>
</dbReference>
<accession>A0A9E8MKL1</accession>